<dbReference type="GO" id="GO:0000103">
    <property type="term" value="P:sulfate assimilation"/>
    <property type="evidence" value="ECO:0007669"/>
    <property type="project" value="UniProtKB-ARBA"/>
</dbReference>
<dbReference type="PROSITE" id="PS00629">
    <property type="entry name" value="IMP_1"/>
    <property type="match status" value="1"/>
</dbReference>
<organism evidence="12 13">
    <name type="scientific">Trichodelitschia bisporula</name>
    <dbReference type="NCBI Taxonomy" id="703511"/>
    <lineage>
        <taxon>Eukaryota</taxon>
        <taxon>Fungi</taxon>
        <taxon>Dikarya</taxon>
        <taxon>Ascomycota</taxon>
        <taxon>Pezizomycotina</taxon>
        <taxon>Dothideomycetes</taxon>
        <taxon>Dothideomycetes incertae sedis</taxon>
        <taxon>Phaeotrichales</taxon>
        <taxon>Phaeotrichaceae</taxon>
        <taxon>Trichodelitschia</taxon>
    </lineage>
</organism>
<dbReference type="GO" id="GO:0043647">
    <property type="term" value="P:inositol phosphate metabolic process"/>
    <property type="evidence" value="ECO:0007669"/>
    <property type="project" value="UniProtKB-UniRule"/>
</dbReference>
<feature type="binding site" evidence="10">
    <location>
        <position position="172"/>
    </location>
    <ligand>
        <name>Mg(2+)</name>
        <dbReference type="ChEBI" id="CHEBI:18420"/>
        <label>1</label>
        <note>catalytic</note>
    </ligand>
</feature>
<evidence type="ECO:0000256" key="11">
    <source>
        <dbReference type="RuleBase" id="RU368076"/>
    </source>
</evidence>
<dbReference type="AlphaFoldDB" id="A0A6G1HSA1"/>
<dbReference type="Gene3D" id="3.30.540.10">
    <property type="entry name" value="Fructose-1,6-Bisphosphatase, subunit A, domain 1"/>
    <property type="match status" value="1"/>
</dbReference>
<dbReference type="FunFam" id="3.30.540.10:FF:000015">
    <property type="entry name" value="3',5'-bisphosphate nucleotidase"/>
    <property type="match status" value="1"/>
</dbReference>
<evidence type="ECO:0000256" key="4">
    <source>
        <dbReference type="ARBA" id="ARBA00022723"/>
    </source>
</evidence>
<evidence type="ECO:0000313" key="12">
    <source>
        <dbReference type="EMBL" id="KAF2398900.1"/>
    </source>
</evidence>
<dbReference type="Proteomes" id="UP000799640">
    <property type="component" value="Unassembled WGS sequence"/>
</dbReference>
<proteinExistence type="inferred from homology"/>
<dbReference type="InterPro" id="IPR020550">
    <property type="entry name" value="Inositol_monophosphatase_CS"/>
</dbReference>
<keyword evidence="5 11" id="KW-0378">Hydrolase</keyword>
<dbReference type="PROSITE" id="PS00630">
    <property type="entry name" value="IMP_2"/>
    <property type="match status" value="1"/>
</dbReference>
<dbReference type="EC" id="3.1.3.7" evidence="3 11"/>
<dbReference type="GO" id="GO:0046854">
    <property type="term" value="P:phosphatidylinositol phosphate biosynthetic process"/>
    <property type="evidence" value="ECO:0007669"/>
    <property type="project" value="InterPro"/>
</dbReference>
<dbReference type="Pfam" id="PF00459">
    <property type="entry name" value="Inositol_P"/>
    <property type="match status" value="1"/>
</dbReference>
<evidence type="ECO:0000256" key="2">
    <source>
        <dbReference type="ARBA" id="ARBA00009759"/>
    </source>
</evidence>
<evidence type="ECO:0000256" key="7">
    <source>
        <dbReference type="ARBA" id="ARBA00044466"/>
    </source>
</evidence>
<evidence type="ECO:0000313" key="13">
    <source>
        <dbReference type="Proteomes" id="UP000799640"/>
    </source>
</evidence>
<evidence type="ECO:0000256" key="10">
    <source>
        <dbReference type="PIRSR" id="PIRSR600760-2"/>
    </source>
</evidence>
<dbReference type="PANTHER" id="PTHR43200">
    <property type="entry name" value="PHOSPHATASE"/>
    <property type="match status" value="1"/>
</dbReference>
<name>A0A6G1HSA1_9PEZI</name>
<dbReference type="InterPro" id="IPR000760">
    <property type="entry name" value="Inositol_monophosphatase-like"/>
</dbReference>
<feature type="binding site" evidence="10">
    <location>
        <position position="332"/>
    </location>
    <ligand>
        <name>Mg(2+)</name>
        <dbReference type="ChEBI" id="CHEBI:18420"/>
        <label>1</label>
        <note>catalytic</note>
    </ligand>
</feature>
<dbReference type="OrthoDB" id="411145at2759"/>
<dbReference type="Gene3D" id="3.40.190.80">
    <property type="match status" value="1"/>
</dbReference>
<gene>
    <name evidence="12" type="ORF">EJ06DRAFT_531963</name>
</gene>
<dbReference type="CDD" id="cd01517">
    <property type="entry name" value="PAP_phosphatase"/>
    <property type="match status" value="1"/>
</dbReference>
<comment type="function">
    <text evidence="11">Converts adenosine 3'-phosphate 5'-phosphosulfate (PAPS) to adenosine 5'-phosphosulfate (APS) and 3'(2')-phosphoadenosine 5'-phosphate (PAP) to AMP.</text>
</comment>
<dbReference type="NCBIfam" id="TIGR01330">
    <property type="entry name" value="bisphos_HAL2"/>
    <property type="match status" value="1"/>
</dbReference>
<evidence type="ECO:0000256" key="6">
    <source>
        <dbReference type="ARBA" id="ARBA00022842"/>
    </source>
</evidence>
<reference evidence="12" key="1">
    <citation type="journal article" date="2020" name="Stud. Mycol.">
        <title>101 Dothideomycetes genomes: a test case for predicting lifestyles and emergence of pathogens.</title>
        <authorList>
            <person name="Haridas S."/>
            <person name="Albert R."/>
            <person name="Binder M."/>
            <person name="Bloem J."/>
            <person name="Labutti K."/>
            <person name="Salamov A."/>
            <person name="Andreopoulos B."/>
            <person name="Baker S."/>
            <person name="Barry K."/>
            <person name="Bills G."/>
            <person name="Bluhm B."/>
            <person name="Cannon C."/>
            <person name="Castanera R."/>
            <person name="Culley D."/>
            <person name="Daum C."/>
            <person name="Ezra D."/>
            <person name="Gonzalez J."/>
            <person name="Henrissat B."/>
            <person name="Kuo A."/>
            <person name="Liang C."/>
            <person name="Lipzen A."/>
            <person name="Lutzoni F."/>
            <person name="Magnuson J."/>
            <person name="Mondo S."/>
            <person name="Nolan M."/>
            <person name="Ohm R."/>
            <person name="Pangilinan J."/>
            <person name="Park H.-J."/>
            <person name="Ramirez L."/>
            <person name="Alfaro M."/>
            <person name="Sun H."/>
            <person name="Tritt A."/>
            <person name="Yoshinaga Y."/>
            <person name="Zwiers L.-H."/>
            <person name="Turgeon B."/>
            <person name="Goodwin S."/>
            <person name="Spatafora J."/>
            <person name="Crous P."/>
            <person name="Grigoriev I."/>
        </authorList>
    </citation>
    <scope>NUCLEOTIDE SEQUENCE</scope>
    <source>
        <strain evidence="12">CBS 262.69</strain>
    </source>
</reference>
<dbReference type="GO" id="GO:0008441">
    <property type="term" value="F:3'(2'),5'-bisphosphate nucleotidase activity"/>
    <property type="evidence" value="ECO:0007669"/>
    <property type="project" value="UniProtKB-UniRule"/>
</dbReference>
<evidence type="ECO:0000256" key="5">
    <source>
        <dbReference type="ARBA" id="ARBA00022801"/>
    </source>
</evidence>
<comment type="similarity">
    <text evidence="2 11">Belongs to the inositol monophosphatase superfamily.</text>
</comment>
<dbReference type="SUPFAM" id="SSF56655">
    <property type="entry name" value="Carbohydrate phosphatase"/>
    <property type="match status" value="1"/>
</dbReference>
<dbReference type="PRINTS" id="PR00377">
    <property type="entry name" value="IMPHPHTASES"/>
</dbReference>
<keyword evidence="13" id="KW-1185">Reference proteome</keyword>
<dbReference type="InterPro" id="IPR006239">
    <property type="entry name" value="DPNP"/>
</dbReference>
<comment type="catalytic activity">
    <reaction evidence="8">
        <text>adenosine 3',5'-bisphosphate + H2O = AMP + phosphate</text>
        <dbReference type="Rhea" id="RHEA:10040"/>
        <dbReference type="ChEBI" id="CHEBI:15377"/>
        <dbReference type="ChEBI" id="CHEBI:43474"/>
        <dbReference type="ChEBI" id="CHEBI:58343"/>
        <dbReference type="ChEBI" id="CHEBI:456215"/>
        <dbReference type="EC" id="3.1.3.7"/>
    </reaction>
    <physiologicalReaction direction="left-to-right" evidence="8">
        <dbReference type="Rhea" id="RHEA:10041"/>
    </physiologicalReaction>
</comment>
<evidence type="ECO:0000256" key="9">
    <source>
        <dbReference type="ARBA" id="ARBA00044484"/>
    </source>
</evidence>
<dbReference type="GO" id="GO:0016078">
    <property type="term" value="P:tRNA decay"/>
    <property type="evidence" value="ECO:0007669"/>
    <property type="project" value="UniProtKB-ARBA"/>
</dbReference>
<comment type="catalytic activity">
    <reaction evidence="9">
        <text>3'-phosphoadenylyl sulfate + H2O = adenosine 5'-phosphosulfate + phosphate</text>
        <dbReference type="Rhea" id="RHEA:77639"/>
        <dbReference type="ChEBI" id="CHEBI:15377"/>
        <dbReference type="ChEBI" id="CHEBI:43474"/>
        <dbReference type="ChEBI" id="CHEBI:58243"/>
        <dbReference type="ChEBI" id="CHEBI:58339"/>
        <dbReference type="EC" id="3.1.3.7"/>
    </reaction>
    <physiologicalReaction direction="left-to-right" evidence="9">
        <dbReference type="Rhea" id="RHEA:77640"/>
    </physiologicalReaction>
</comment>
<dbReference type="PANTHER" id="PTHR43200:SF6">
    <property type="entry name" value="3'(2'),5'-BISPHOSPHATE NUCLEOTIDASE"/>
    <property type="match status" value="1"/>
</dbReference>
<comment type="cofactor">
    <cofactor evidence="1 10 11">
        <name>Mg(2+)</name>
        <dbReference type="ChEBI" id="CHEBI:18420"/>
    </cofactor>
</comment>
<evidence type="ECO:0000256" key="3">
    <source>
        <dbReference type="ARBA" id="ARBA00012633"/>
    </source>
</evidence>
<accession>A0A6G1HSA1</accession>
<dbReference type="InterPro" id="IPR020583">
    <property type="entry name" value="Inositol_monoP_metal-BS"/>
</dbReference>
<sequence length="392" mass="41478">MSYKLTLRTLTLVSTLILALSLIPTLRRLTLLTHHIAPTMTYTREQQIALLAVQRAAILTKAVYKTSAKGTLSKSDASPVTVGDFGAQALIISALKHNFPDDEIVAEEEASDLRSNTALRDQIWAHVQETRLQDEDAEKELGGPIPSVERMVDVIDMGGSKGGASGRIWTIDPIDGTKGFLRGGQYAVCLALLVDGQVKVGVLGCPNLPVDDTARLEASIGQDQTDEGKGVLFSAIEGQGALSRPLTDGPLADGKKIAMRGVTDIAKAIFCESVEAGHSSHGDQAAIAKKLGITNASVRMDSQAKYGSIARGAGDLYLRLPVSQTYQEKIWDHAAGVVIVNEAGGKVTDVAGKPLDFSKGRTLADNKGVVAAPKDVHEQVLAAVKDVLGVKA</sequence>
<dbReference type="FunFam" id="3.40.190.80:FF:000003">
    <property type="entry name" value="PAP-specific phosphatase HAL2-like"/>
    <property type="match status" value="1"/>
</dbReference>
<feature type="binding site" evidence="10">
    <location>
        <position position="175"/>
    </location>
    <ligand>
        <name>Mg(2+)</name>
        <dbReference type="ChEBI" id="CHEBI:18420"/>
        <label>1</label>
        <note>catalytic</note>
    </ligand>
</feature>
<dbReference type="InterPro" id="IPR051090">
    <property type="entry name" value="Inositol_monoP_superfamily"/>
</dbReference>
<dbReference type="EMBL" id="ML996699">
    <property type="protein sequence ID" value="KAF2398900.1"/>
    <property type="molecule type" value="Genomic_DNA"/>
</dbReference>
<comment type="catalytic activity">
    <reaction evidence="7">
        <text>adenosine 2',5'-bisphosphate + H2O = AMP + phosphate</text>
        <dbReference type="Rhea" id="RHEA:77643"/>
        <dbReference type="ChEBI" id="CHEBI:15377"/>
        <dbReference type="ChEBI" id="CHEBI:43474"/>
        <dbReference type="ChEBI" id="CHEBI:194156"/>
        <dbReference type="ChEBI" id="CHEBI:456215"/>
        <dbReference type="EC" id="3.1.3.7"/>
    </reaction>
    <physiologicalReaction direction="left-to-right" evidence="7">
        <dbReference type="Rhea" id="RHEA:77644"/>
    </physiologicalReaction>
</comment>
<keyword evidence="6 10" id="KW-0460">Magnesium</keyword>
<protein>
    <recommendedName>
        <fullName evidence="3 11">3'(2'),5'-bisphosphate nucleotidase</fullName>
        <ecNumber evidence="3 11">3.1.3.7</ecNumber>
    </recommendedName>
</protein>
<keyword evidence="4 10" id="KW-0479">Metal-binding</keyword>
<dbReference type="GO" id="GO:0046872">
    <property type="term" value="F:metal ion binding"/>
    <property type="evidence" value="ECO:0007669"/>
    <property type="project" value="UniProtKB-UniRule"/>
</dbReference>
<evidence type="ECO:0000256" key="8">
    <source>
        <dbReference type="ARBA" id="ARBA00044479"/>
    </source>
</evidence>
<feature type="binding site" evidence="10">
    <location>
        <position position="107"/>
    </location>
    <ligand>
        <name>Mg(2+)</name>
        <dbReference type="ChEBI" id="CHEBI:18420"/>
        <label>1</label>
        <note>catalytic</note>
    </ligand>
</feature>
<evidence type="ECO:0000256" key="1">
    <source>
        <dbReference type="ARBA" id="ARBA00001946"/>
    </source>
</evidence>
<feature type="binding site" evidence="10">
    <location>
        <position position="174"/>
    </location>
    <ligand>
        <name>Mg(2+)</name>
        <dbReference type="ChEBI" id="CHEBI:18420"/>
        <label>1</label>
        <note>catalytic</note>
    </ligand>
</feature>